<keyword evidence="3" id="KW-0175">Coiled coil</keyword>
<dbReference type="Pfam" id="PF00271">
    <property type="entry name" value="Helicase_C"/>
    <property type="match status" value="1"/>
</dbReference>
<dbReference type="InterPro" id="IPR027417">
    <property type="entry name" value="P-loop_NTPase"/>
</dbReference>
<dbReference type="EMBL" id="JAAWVT010000001">
    <property type="protein sequence ID" value="NKG19880.1"/>
    <property type="molecule type" value="Genomic_DNA"/>
</dbReference>
<accession>A0ABX1G2T1</accession>
<dbReference type="InterPro" id="IPR018973">
    <property type="entry name" value="MZB"/>
</dbReference>
<name>A0ABX1G2T1_9MICC</name>
<dbReference type="SUPFAM" id="SSF52540">
    <property type="entry name" value="P-loop containing nucleoside triphosphate hydrolases"/>
    <property type="match status" value="2"/>
</dbReference>
<sequence length="1786" mass="196147">MTSKPHPISVSNDLREAFLRYFNTNYRLRSPGLTADREDLVGKEGQIFREPLVEPVLPYPAADDFMDVATQAGYSEEVASIVGSAFFRDYVVDGQRLALRRHQAESILVNRGKGEAGKHNIVVTSGTGSGKTEALLLPILLRLVEESEAWSKPGPVECWWHGNSAKYQRMRAGESRPAAVRAMILYPTNALVEDQLTRLRLAFRRIASDRPQARLWFGRYTGATLGANRLPAAKDKSMVSAVCQEIQELEQEFASLRDSAEVKESDLALFTDPTSNEMVTRWDMVQDPPDVLVSNFSMINAILMRKFENPIFEQTKAWLESSPEHVFTLAVDELHSYRGASGSEVALLLRRLLDRLGLEPNSPQLRIVAASASLDANEAGLEFLEEFFGVDGSTFAVTAGRPKELADRPALNRDQILASAKLGTLASRSSELSESVARACYSPADERYRAQYLTTVAERLFEQDDPGLEGLTAVFDAISNGADTSVPLRGHIFARVLSGLWACTNNGCIGVATERQDEQRRVGKIFGQPLSVCDDCGSRVLELILCSECGDASVAGYVLALPHHTESLSATPTGVLGDAPGLATRRERKNYRWFWPATDEQPVGAGKTWQTQGFTVSWTPARMQKSGLLEVGAMDGVNGWVVQVSGGTTSGDAPAIPSKCPHCGQSNRQTEEFKQGQVNSPLQGHATSPAQATSIYLRQLPRTLGSRPEDYRTIVFTDNRDSAARTAASLATRQYGDILVQMLRRGLKEAAQLNIIDLLTRFSADPASLAAQEQAQAKHIVGTNPMLLMAVMLHNMGNATPDQEAMIEKARSESADGIGWGDLRARVENQMIALGLSPAGSSMAAQHVSGEPWYTFFAPPEKDLWIQADAASSAQAQDRFRKMLDDELARQVFDSGRRDVESTHLAWFPVDIPIGNVGPLPSEVGSQILASCVRMLGLEKRYQGSWSGDKPEAKAPTVIKSYLTKVATVHSVDLDALETWVYSILRDTGVSDGWVLQLHGGTSKVRFAMAGGEAWVCVKCGFQHLHGSAGVCANKGCESSTLVRKPISADARDYYGWLAEQEVRRIAVAELTAQTKPAAEQRRRQRWFKGVQLPAPKENRLTCELDVLSVTTTMEVGVDIGSLNATLMANMPPQRFNYQQRVGRAGRAGQAFSFAITSCRDSAHDEYYFNHAYRMTGDMPPQPFLDLGRIRILQRVVAAEALKRAFDSLVARPEWGPDSLHGTFGTVEGWSARRSQIAAWLASNNQVSGIVHRLSTHTRLSAADVDSVIQWVRGEVVNEIDRIIAQPDITEPELSKSLALGGLLPMFGFPTRVRNLYGDKFPTAKSLESKIVSDRPLSMAITNYAPGAEVVRDRMVHVAAGFVNYDRRGGKIVPSDPLGKGHQVSSCPQCSTTLIDKSEVEVCPSCRTSMDLFTLYEPLGFRTTYVPRPYRIDQSRSQSKSLPTFVSTGSEPEGEHVESVELRLYEQGKLLQYNDNRGRFFDLVKTDEDESVVAVNSALYRGGWRGMPTGLELGKSAIGEIRTTDALTVDFVRLATNGGFMPTAPHVVPAGEAGLWSMAEVLRTAAKHALDIDPQEMQAGLQHRMVGSVASARVFLADTLDNGAGYAAQIAKPDVFGNLLRETRKNLQAEFEDAEHQGCSTSCPDCLRSWDNQRLHGVLDWRLALDMLDLSSGLELNLQRWFSRDSEIRAIAKGIHEDIRVELVGPDSAPMLLLDSEKVGVLIGHPLWFRERETPMPKQHEAQEAALAKAPGYRVYESDFVEFGRRALPVLDAAVSGLAPALKGQI</sequence>
<reference evidence="6 7" key="1">
    <citation type="submission" date="2020-04" db="EMBL/GenBank/DDBJ databases">
        <title>Paeniglutamicibacter sp. ANT13_2, a novel actinomycete isolated from sediment in Antarctica.</title>
        <authorList>
            <person name="Sakdapetsiri C."/>
            <person name="Pinyakong O."/>
        </authorList>
    </citation>
    <scope>NUCLEOTIDE SEQUENCE [LARGE SCALE GENOMIC DNA]</scope>
    <source>
        <strain evidence="6 7">ANT13_2</strain>
    </source>
</reference>
<keyword evidence="6" id="KW-0378">Hydrolase</keyword>
<evidence type="ECO:0000259" key="5">
    <source>
        <dbReference type="PROSITE" id="PS51192"/>
    </source>
</evidence>
<dbReference type="InterPro" id="IPR001650">
    <property type="entry name" value="Helicase_C-like"/>
</dbReference>
<feature type="region of interest" description="Disordered" evidence="4">
    <location>
        <begin position="663"/>
        <end position="686"/>
    </location>
</feature>
<keyword evidence="6" id="KW-0347">Helicase</keyword>
<gene>
    <name evidence="6" type="ORF">HED64_04035</name>
</gene>
<feature type="domain" description="Helicase ATP-binding" evidence="5">
    <location>
        <begin position="112"/>
        <end position="392"/>
    </location>
</feature>
<dbReference type="PANTHER" id="PTHR47957">
    <property type="entry name" value="ATP-DEPENDENT HELICASE HRQ1"/>
    <property type="match status" value="1"/>
</dbReference>
<comment type="caution">
    <text evidence="6">The sequence shown here is derived from an EMBL/GenBank/DDBJ whole genome shotgun (WGS) entry which is preliminary data.</text>
</comment>
<dbReference type="Proteomes" id="UP000746595">
    <property type="component" value="Unassembled WGS sequence"/>
</dbReference>
<dbReference type="RefSeq" id="WP_168150771.1">
    <property type="nucleotide sequence ID" value="NZ_JAAWVT010000001.1"/>
</dbReference>
<proteinExistence type="predicted"/>
<dbReference type="Gene3D" id="3.40.50.300">
    <property type="entry name" value="P-loop containing nucleotide triphosphate hydrolases"/>
    <property type="match status" value="2"/>
</dbReference>
<evidence type="ECO:0000313" key="7">
    <source>
        <dbReference type="Proteomes" id="UP000746595"/>
    </source>
</evidence>
<dbReference type="InterPro" id="IPR011545">
    <property type="entry name" value="DEAD/DEAH_box_helicase_dom"/>
</dbReference>
<dbReference type="GO" id="GO:0004386">
    <property type="term" value="F:helicase activity"/>
    <property type="evidence" value="ECO:0007669"/>
    <property type="project" value="UniProtKB-KW"/>
</dbReference>
<dbReference type="Pfam" id="PF09369">
    <property type="entry name" value="MZB"/>
    <property type="match status" value="1"/>
</dbReference>
<evidence type="ECO:0000256" key="2">
    <source>
        <dbReference type="ARBA" id="ARBA00022840"/>
    </source>
</evidence>
<feature type="compositionally biased region" description="Polar residues" evidence="4">
    <location>
        <begin position="676"/>
        <end position="686"/>
    </location>
</feature>
<evidence type="ECO:0000256" key="4">
    <source>
        <dbReference type="SAM" id="MobiDB-lite"/>
    </source>
</evidence>
<dbReference type="Pfam" id="PF00270">
    <property type="entry name" value="DEAD"/>
    <property type="match status" value="1"/>
</dbReference>
<dbReference type="SMART" id="SM00487">
    <property type="entry name" value="DEXDc"/>
    <property type="match status" value="1"/>
</dbReference>
<protein>
    <submittedName>
        <fullName evidence="6">DEAD/DEAH box helicase</fullName>
    </submittedName>
</protein>
<keyword evidence="1" id="KW-0547">Nucleotide-binding</keyword>
<feature type="coiled-coil region" evidence="3">
    <location>
        <begin position="239"/>
        <end position="266"/>
    </location>
</feature>
<dbReference type="PROSITE" id="PS51192">
    <property type="entry name" value="HELICASE_ATP_BIND_1"/>
    <property type="match status" value="1"/>
</dbReference>
<keyword evidence="2" id="KW-0067">ATP-binding</keyword>
<organism evidence="6 7">
    <name type="scientific">Paeniglutamicibacter terrestris</name>
    <dbReference type="NCBI Taxonomy" id="2723403"/>
    <lineage>
        <taxon>Bacteria</taxon>
        <taxon>Bacillati</taxon>
        <taxon>Actinomycetota</taxon>
        <taxon>Actinomycetes</taxon>
        <taxon>Micrococcales</taxon>
        <taxon>Micrococcaceae</taxon>
        <taxon>Paeniglutamicibacter</taxon>
    </lineage>
</organism>
<keyword evidence="7" id="KW-1185">Reference proteome</keyword>
<dbReference type="InterPro" id="IPR014001">
    <property type="entry name" value="Helicase_ATP-bd"/>
</dbReference>
<dbReference type="PANTHER" id="PTHR47957:SF3">
    <property type="entry name" value="ATP-DEPENDENT HELICASE HRQ1"/>
    <property type="match status" value="1"/>
</dbReference>
<dbReference type="SMART" id="SM00490">
    <property type="entry name" value="HELICc"/>
    <property type="match status" value="1"/>
</dbReference>
<evidence type="ECO:0000256" key="1">
    <source>
        <dbReference type="ARBA" id="ARBA00022741"/>
    </source>
</evidence>
<evidence type="ECO:0000313" key="6">
    <source>
        <dbReference type="EMBL" id="NKG19880.1"/>
    </source>
</evidence>
<evidence type="ECO:0000256" key="3">
    <source>
        <dbReference type="SAM" id="Coils"/>
    </source>
</evidence>